<feature type="non-terminal residue" evidence="2">
    <location>
        <position position="1"/>
    </location>
</feature>
<comment type="caution">
    <text evidence="2">The sequence shown here is derived from an EMBL/GenBank/DDBJ whole genome shotgun (WGS) entry which is preliminary data.</text>
</comment>
<dbReference type="PROSITE" id="PS50030">
    <property type="entry name" value="UBA"/>
    <property type="match status" value="1"/>
</dbReference>
<accession>A0AAN8IFV6</accession>
<protein>
    <recommendedName>
        <fullName evidence="1">UBA domain-containing protein</fullName>
    </recommendedName>
</protein>
<dbReference type="InterPro" id="IPR009060">
    <property type="entry name" value="UBA-like_sf"/>
</dbReference>
<dbReference type="Proteomes" id="UP001331761">
    <property type="component" value="Unassembled WGS sequence"/>
</dbReference>
<dbReference type="InterPro" id="IPR015940">
    <property type="entry name" value="UBA"/>
</dbReference>
<name>A0AAN8IFV6_TRICO</name>
<keyword evidence="3" id="KW-1185">Reference proteome</keyword>
<organism evidence="2 3">
    <name type="scientific">Trichostrongylus colubriformis</name>
    <name type="common">Black scour worm</name>
    <dbReference type="NCBI Taxonomy" id="6319"/>
    <lineage>
        <taxon>Eukaryota</taxon>
        <taxon>Metazoa</taxon>
        <taxon>Ecdysozoa</taxon>
        <taxon>Nematoda</taxon>
        <taxon>Chromadorea</taxon>
        <taxon>Rhabditida</taxon>
        <taxon>Rhabditina</taxon>
        <taxon>Rhabditomorpha</taxon>
        <taxon>Strongyloidea</taxon>
        <taxon>Trichostrongylidae</taxon>
        <taxon>Trichostrongylus</taxon>
    </lineage>
</organism>
<gene>
    <name evidence="2" type="ORF">GCK32_009465</name>
</gene>
<dbReference type="SUPFAM" id="SSF46934">
    <property type="entry name" value="UBA-like"/>
    <property type="match status" value="1"/>
</dbReference>
<dbReference type="SMART" id="SM00165">
    <property type="entry name" value="UBA"/>
    <property type="match status" value="1"/>
</dbReference>
<evidence type="ECO:0000313" key="2">
    <source>
        <dbReference type="EMBL" id="KAK5968313.1"/>
    </source>
</evidence>
<feature type="domain" description="UBA" evidence="1">
    <location>
        <begin position="74"/>
        <end position="122"/>
    </location>
</feature>
<dbReference type="AlphaFoldDB" id="A0AAN8IFV6"/>
<evidence type="ECO:0000313" key="3">
    <source>
        <dbReference type="Proteomes" id="UP001331761"/>
    </source>
</evidence>
<evidence type="ECO:0000259" key="1">
    <source>
        <dbReference type="PROSITE" id="PS50030"/>
    </source>
</evidence>
<proteinExistence type="predicted"/>
<sequence length="123" mass="13652">SASVKEMPSTVVHDSPLRVRLLTKGYRPNLVSVALERLPRERLPYVEYYMKGMSILEKRGVEVEKTVAFLLDSNLSEKQAVVQRAQTADQLLGMGFSAEQVFSALLSSQGDRVKALDTLLGAR</sequence>
<dbReference type="EMBL" id="WIXE01021521">
    <property type="protein sequence ID" value="KAK5968313.1"/>
    <property type="molecule type" value="Genomic_DNA"/>
</dbReference>
<dbReference type="Gene3D" id="1.10.8.10">
    <property type="entry name" value="DNA helicase RuvA subunit, C-terminal domain"/>
    <property type="match status" value="1"/>
</dbReference>
<reference evidence="2 3" key="1">
    <citation type="submission" date="2019-10" db="EMBL/GenBank/DDBJ databases">
        <title>Assembly and Annotation for the nematode Trichostrongylus colubriformis.</title>
        <authorList>
            <person name="Martin J."/>
        </authorList>
    </citation>
    <scope>NUCLEOTIDE SEQUENCE [LARGE SCALE GENOMIC DNA]</scope>
    <source>
        <strain evidence="2">G859</strain>
        <tissue evidence="2">Whole worm</tissue>
    </source>
</reference>